<evidence type="ECO:0000313" key="3">
    <source>
        <dbReference type="Proteomes" id="UP000281604"/>
    </source>
</evidence>
<evidence type="ECO:0000256" key="1">
    <source>
        <dbReference type="SAM" id="MobiDB-lite"/>
    </source>
</evidence>
<proteinExistence type="predicted"/>
<dbReference type="Proteomes" id="UP000281604">
    <property type="component" value="Unassembled WGS sequence"/>
</dbReference>
<accession>A0A3M3ZL95</accession>
<sequence>MDRKPPEKPLESSSVHFVQEEDEPNLPFPTFVTRTTLEELLGTKYSDIMGSTPSTPPKNERS</sequence>
<dbReference type="EMBL" id="RBQE01000612">
    <property type="protein sequence ID" value="RMO94865.1"/>
    <property type="molecule type" value="Genomic_DNA"/>
</dbReference>
<organism evidence="2 3">
    <name type="scientific">Pseudomonas syringae pv. persicae</name>
    <dbReference type="NCBI Taxonomy" id="237306"/>
    <lineage>
        <taxon>Bacteria</taxon>
        <taxon>Pseudomonadati</taxon>
        <taxon>Pseudomonadota</taxon>
        <taxon>Gammaproteobacteria</taxon>
        <taxon>Pseudomonadales</taxon>
        <taxon>Pseudomonadaceae</taxon>
        <taxon>Pseudomonas</taxon>
    </lineage>
</organism>
<dbReference type="AlphaFoldDB" id="A0A3M3ZL95"/>
<reference evidence="2 3" key="1">
    <citation type="submission" date="2018-08" db="EMBL/GenBank/DDBJ databases">
        <title>Recombination of ecologically and evolutionarily significant loci maintains genetic cohesion in the Pseudomonas syringae species complex.</title>
        <authorList>
            <person name="Dillon M."/>
            <person name="Thakur S."/>
            <person name="Almeida R.N.D."/>
            <person name="Weir B.S."/>
            <person name="Guttman D.S."/>
        </authorList>
    </citation>
    <scope>NUCLEOTIDE SEQUENCE [LARGE SCALE GENOMIC DNA]</scope>
    <source>
        <strain evidence="2 3">ICMP 3706</strain>
    </source>
</reference>
<name>A0A3M3ZL95_9PSED</name>
<evidence type="ECO:0000313" key="2">
    <source>
        <dbReference type="EMBL" id="RMO94865.1"/>
    </source>
</evidence>
<comment type="caution">
    <text evidence="2">The sequence shown here is derived from an EMBL/GenBank/DDBJ whole genome shotgun (WGS) entry which is preliminary data.</text>
</comment>
<gene>
    <name evidence="2" type="ORF">ALQ30_200422</name>
</gene>
<feature type="compositionally biased region" description="Basic and acidic residues" evidence="1">
    <location>
        <begin position="1"/>
        <end position="10"/>
    </location>
</feature>
<protein>
    <submittedName>
        <fullName evidence="2">Uncharacterized protein</fullName>
    </submittedName>
</protein>
<feature type="region of interest" description="Disordered" evidence="1">
    <location>
        <begin position="1"/>
        <end position="29"/>
    </location>
</feature>